<reference evidence="2" key="1">
    <citation type="submission" date="2020-02" db="EMBL/GenBank/DDBJ databases">
        <authorList>
            <person name="Meier V. D."/>
        </authorList>
    </citation>
    <scope>NUCLEOTIDE SEQUENCE</scope>
    <source>
        <strain evidence="2">AVDCRST_MAG50</strain>
    </source>
</reference>
<accession>A0A6J4IKA5</accession>
<name>A0A6J4IKA5_9ACTN</name>
<dbReference type="EMBL" id="CADCTF010000111">
    <property type="protein sequence ID" value="CAA9252567.1"/>
    <property type="molecule type" value="Genomic_DNA"/>
</dbReference>
<feature type="non-terminal residue" evidence="2">
    <location>
        <position position="1"/>
    </location>
</feature>
<feature type="region of interest" description="Disordered" evidence="1">
    <location>
        <begin position="1"/>
        <end position="44"/>
    </location>
</feature>
<protein>
    <submittedName>
        <fullName evidence="2">Uncharacterized protein</fullName>
    </submittedName>
</protein>
<dbReference type="AlphaFoldDB" id="A0A6J4IKA5"/>
<proteinExistence type="predicted"/>
<evidence type="ECO:0000256" key="1">
    <source>
        <dbReference type="SAM" id="MobiDB-lite"/>
    </source>
</evidence>
<organism evidence="2">
    <name type="scientific">uncultured Acidimicrobiales bacterium</name>
    <dbReference type="NCBI Taxonomy" id="310071"/>
    <lineage>
        <taxon>Bacteria</taxon>
        <taxon>Bacillati</taxon>
        <taxon>Actinomycetota</taxon>
        <taxon>Acidimicrobiia</taxon>
        <taxon>Acidimicrobiales</taxon>
        <taxon>environmental samples</taxon>
    </lineage>
</organism>
<sequence length="44" mass="4765">WPRRSLATAGWRSSPRPPPATSPRPSASGSRRTRPSKWCGPPAP</sequence>
<gene>
    <name evidence="2" type="ORF">AVDCRST_MAG50-2326</name>
</gene>
<evidence type="ECO:0000313" key="2">
    <source>
        <dbReference type="EMBL" id="CAA9252567.1"/>
    </source>
</evidence>
<feature type="non-terminal residue" evidence="2">
    <location>
        <position position="44"/>
    </location>
</feature>